<proteinExistence type="predicted"/>
<keyword evidence="1" id="KW-1133">Transmembrane helix</keyword>
<dbReference type="EMBL" id="JAVIJF010000027">
    <property type="protein sequence ID" value="MDX8528537.1"/>
    <property type="molecule type" value="Genomic_DNA"/>
</dbReference>
<accession>A0ABU4ZVV6</accession>
<evidence type="ECO:0000256" key="1">
    <source>
        <dbReference type="SAM" id="Phobius"/>
    </source>
</evidence>
<reference evidence="2 3" key="1">
    <citation type="submission" date="2023-08" db="EMBL/GenBank/DDBJ databases">
        <title>Implementing the SeqCode for naming new Mesorhizobium species isolated from Vachellia karroo root nodules.</title>
        <authorList>
            <person name="Van Lill M."/>
        </authorList>
    </citation>
    <scope>NUCLEOTIDE SEQUENCE [LARGE SCALE GENOMIC DNA]</scope>
    <source>
        <strain evidence="2 3">MSK 1335</strain>
    </source>
</reference>
<dbReference type="Proteomes" id="UP001276840">
    <property type="component" value="Unassembled WGS sequence"/>
</dbReference>
<organism evidence="2 3">
    <name type="scientific">Mesorhizobium montanum</name>
    <dbReference type="NCBI Taxonomy" id="3072323"/>
    <lineage>
        <taxon>Bacteria</taxon>
        <taxon>Pseudomonadati</taxon>
        <taxon>Pseudomonadota</taxon>
        <taxon>Alphaproteobacteria</taxon>
        <taxon>Hyphomicrobiales</taxon>
        <taxon>Phyllobacteriaceae</taxon>
        <taxon>Mesorhizobium</taxon>
    </lineage>
</organism>
<gene>
    <name evidence="2" type="ORF">RFM68_29070</name>
</gene>
<keyword evidence="3" id="KW-1185">Reference proteome</keyword>
<name>A0ABU4ZVV6_9HYPH</name>
<protein>
    <submittedName>
        <fullName evidence="2">Uncharacterized protein</fullName>
    </submittedName>
</protein>
<evidence type="ECO:0000313" key="2">
    <source>
        <dbReference type="EMBL" id="MDX8528537.1"/>
    </source>
</evidence>
<keyword evidence="1" id="KW-0812">Transmembrane</keyword>
<comment type="caution">
    <text evidence="2">The sequence shown here is derived from an EMBL/GenBank/DDBJ whole genome shotgun (WGS) entry which is preliminary data.</text>
</comment>
<sequence length="55" mass="6010">MGVMEFAVCYDHSGFDLARSIFFDITAFFVLMTPLAVARLVAISRADTVSPLQPA</sequence>
<feature type="transmembrane region" description="Helical" evidence="1">
    <location>
        <begin position="20"/>
        <end position="42"/>
    </location>
</feature>
<keyword evidence="1" id="KW-0472">Membrane</keyword>
<evidence type="ECO:0000313" key="3">
    <source>
        <dbReference type="Proteomes" id="UP001276840"/>
    </source>
</evidence>